<gene>
    <name evidence="2" type="ORF">CHYS00102_LOCUS10289</name>
</gene>
<evidence type="ECO:0000313" key="2">
    <source>
        <dbReference type="EMBL" id="CAD8883094.1"/>
    </source>
</evidence>
<dbReference type="EMBL" id="HBFR01014101">
    <property type="protein sequence ID" value="CAD8883094.1"/>
    <property type="molecule type" value="Transcribed_RNA"/>
</dbReference>
<reference evidence="2" key="1">
    <citation type="submission" date="2021-01" db="EMBL/GenBank/DDBJ databases">
        <authorList>
            <person name="Corre E."/>
            <person name="Pelletier E."/>
            <person name="Niang G."/>
            <person name="Scheremetjew M."/>
            <person name="Finn R."/>
            <person name="Kale V."/>
            <person name="Holt S."/>
            <person name="Cochrane G."/>
            <person name="Meng A."/>
            <person name="Brown T."/>
            <person name="Cohen L."/>
        </authorList>
    </citation>
    <scope>NUCLEOTIDE SEQUENCE</scope>
    <source>
        <strain evidence="2">308</strain>
    </source>
</reference>
<feature type="region of interest" description="Disordered" evidence="1">
    <location>
        <begin position="1"/>
        <end position="33"/>
    </location>
</feature>
<organism evidence="2">
    <name type="scientific">Corethron hystrix</name>
    <dbReference type="NCBI Taxonomy" id="216773"/>
    <lineage>
        <taxon>Eukaryota</taxon>
        <taxon>Sar</taxon>
        <taxon>Stramenopiles</taxon>
        <taxon>Ochrophyta</taxon>
        <taxon>Bacillariophyta</taxon>
        <taxon>Coscinodiscophyceae</taxon>
        <taxon>Corethrophycidae</taxon>
        <taxon>Corethrales</taxon>
        <taxon>Corethraceae</taxon>
        <taxon>Corethron</taxon>
    </lineage>
</organism>
<evidence type="ECO:0000256" key="1">
    <source>
        <dbReference type="SAM" id="MobiDB-lite"/>
    </source>
</evidence>
<proteinExistence type="predicted"/>
<dbReference type="AlphaFoldDB" id="A0A7S1BD69"/>
<name>A0A7S1BD69_9STRA</name>
<protein>
    <submittedName>
        <fullName evidence="2">Uncharacterized protein</fullName>
    </submittedName>
</protein>
<accession>A0A7S1BD69</accession>
<sequence>MSPRQLAGSLAMKGPSSERGGRGYVGRAAASPQPVWKARITCPDRTKSCCMPAAGASGGPSASGSSASAGGLLRRDTAPMRQCSVRSWYCLAFCRLHRSASRIARIRRAAADSRRDSASSVSAVPPHRVLLRAASAR</sequence>